<accession>A0A2H4IZP5</accession>
<evidence type="ECO:0000259" key="2">
    <source>
        <dbReference type="Pfam" id="PF22128"/>
    </source>
</evidence>
<sequence>MKQMKLFAIDLGNRQVKLKSEKATKVLPSYYVDVAEYGKRNVLELVKSEETPTTGDYKSGRDEGFTYVWGTGLDVSRKHVTDTLGLSKRYDSREFKVLADLALAELARDYKEASDDILDVVVVTGVPTNEYDDEETFNYIKEALTGVRSAVIDGVSYVVRVHEVYILMQPVGTAVDVMVDDMGDVIDGNDIEDGYVGIVDIGGGTVIIDAFEKMNLDTNNRVQLEEGSHKLFINIRNRVNDNKDGHRVTEHEVERIVRDGHADSSYYWSPNGRDNINLTDIVNQERERYTRKVAQSVRATFKSMSRMRKIYVTGGTANLLNQVEFKSAIPIAEFVKDSETANVRGYYKYGLLNEVNVVDESDTIKN</sequence>
<dbReference type="SUPFAM" id="SSF53067">
    <property type="entry name" value="Actin-like ATPase domain"/>
    <property type="match status" value="2"/>
</dbReference>
<organism evidence="3">
    <name type="scientific">uncultured Caudovirales phage</name>
    <dbReference type="NCBI Taxonomy" id="2100421"/>
    <lineage>
        <taxon>Viruses</taxon>
        <taxon>Duplodnaviria</taxon>
        <taxon>Heunggongvirae</taxon>
        <taxon>Uroviricota</taxon>
        <taxon>Caudoviricetes</taxon>
        <taxon>Peduoviridae</taxon>
        <taxon>Maltschvirus</taxon>
        <taxon>Maltschvirus maltsch</taxon>
    </lineage>
</organism>
<dbReference type="InterPro" id="IPR054368">
    <property type="entry name" value="Alp7A-like_C"/>
</dbReference>
<gene>
    <name evidence="3" type="ORF">8F11_85</name>
</gene>
<dbReference type="InterPro" id="IPR040607">
    <property type="entry name" value="ALP_N"/>
</dbReference>
<dbReference type="CDD" id="cd24021">
    <property type="entry name" value="ASKHA_NBD_ParM_Psk41-like"/>
    <property type="match status" value="1"/>
</dbReference>
<proteinExistence type="predicted"/>
<dbReference type="Gene3D" id="3.30.420.40">
    <property type="match status" value="2"/>
</dbReference>
<protein>
    <submittedName>
        <fullName evidence="3">Uncharacterized protein</fullName>
    </submittedName>
</protein>
<evidence type="ECO:0000259" key="1">
    <source>
        <dbReference type="Pfam" id="PF17989"/>
    </source>
</evidence>
<reference evidence="3" key="1">
    <citation type="submission" date="2017-06" db="EMBL/GenBank/DDBJ databases">
        <title>Novel phages from South African skin metaviromes.</title>
        <authorList>
            <person name="van Zyl L.J."/>
            <person name="Abrahams Y."/>
            <person name="Stander E.A."/>
            <person name="Kirby B.M."/>
            <person name="Clavaud C."/>
            <person name="Farcet C."/>
            <person name="Breton L."/>
            <person name="Trindade M.I."/>
        </authorList>
    </citation>
    <scope>NUCLEOTIDE SEQUENCE</scope>
</reference>
<name>A0A2H4IZP5_9CAUD</name>
<feature type="domain" description="Actin-like protein N-terminal" evidence="1">
    <location>
        <begin position="8"/>
        <end position="172"/>
    </location>
</feature>
<feature type="domain" description="Alp7A-like C-terminal" evidence="2">
    <location>
        <begin position="198"/>
        <end position="323"/>
    </location>
</feature>
<dbReference type="Pfam" id="PF22128">
    <property type="entry name" value="Alp7A_like_C"/>
    <property type="match status" value="1"/>
</dbReference>
<evidence type="ECO:0000313" key="3">
    <source>
        <dbReference type="EMBL" id="ASN68120.1"/>
    </source>
</evidence>
<dbReference type="Pfam" id="PF17989">
    <property type="entry name" value="ALP_N"/>
    <property type="match status" value="1"/>
</dbReference>
<dbReference type="InterPro" id="IPR043129">
    <property type="entry name" value="ATPase_NBD"/>
</dbReference>
<dbReference type="EMBL" id="MF417871">
    <property type="protein sequence ID" value="ASN68120.1"/>
    <property type="molecule type" value="Genomic_DNA"/>
</dbReference>